<evidence type="ECO:0008006" key="3">
    <source>
        <dbReference type="Google" id="ProtNLM"/>
    </source>
</evidence>
<dbReference type="EMBL" id="BAABHC010000024">
    <property type="protein sequence ID" value="GAA4439535.1"/>
    <property type="molecule type" value="Genomic_DNA"/>
</dbReference>
<dbReference type="Proteomes" id="UP001500552">
    <property type="component" value="Unassembled WGS sequence"/>
</dbReference>
<keyword evidence="2" id="KW-1185">Reference proteome</keyword>
<dbReference type="RefSeq" id="WP_345160951.1">
    <property type="nucleotide sequence ID" value="NZ_BAABHC010000024.1"/>
</dbReference>
<dbReference type="Pfam" id="PF13384">
    <property type="entry name" value="HTH_23"/>
    <property type="match status" value="1"/>
</dbReference>
<proteinExistence type="predicted"/>
<gene>
    <name evidence="1" type="ORF">GCM10023188_35980</name>
</gene>
<accession>A0ABP8LZB6</accession>
<organism evidence="1 2">
    <name type="scientific">Pontibacter saemangeumensis</name>
    <dbReference type="NCBI Taxonomy" id="1084525"/>
    <lineage>
        <taxon>Bacteria</taxon>
        <taxon>Pseudomonadati</taxon>
        <taxon>Bacteroidota</taxon>
        <taxon>Cytophagia</taxon>
        <taxon>Cytophagales</taxon>
        <taxon>Hymenobacteraceae</taxon>
        <taxon>Pontibacter</taxon>
    </lineage>
</organism>
<protein>
    <recommendedName>
        <fullName evidence="3">Homeodomain-like domain-containing protein</fullName>
    </recommendedName>
</protein>
<reference evidence="2" key="1">
    <citation type="journal article" date="2019" name="Int. J. Syst. Evol. Microbiol.">
        <title>The Global Catalogue of Microorganisms (GCM) 10K type strain sequencing project: providing services to taxonomists for standard genome sequencing and annotation.</title>
        <authorList>
            <consortium name="The Broad Institute Genomics Platform"/>
            <consortium name="The Broad Institute Genome Sequencing Center for Infectious Disease"/>
            <person name="Wu L."/>
            <person name="Ma J."/>
        </authorList>
    </citation>
    <scope>NUCLEOTIDE SEQUENCE [LARGE SCALE GENOMIC DNA]</scope>
    <source>
        <strain evidence="2">JCM 17926</strain>
    </source>
</reference>
<comment type="caution">
    <text evidence="1">The sequence shown here is derived from an EMBL/GenBank/DDBJ whole genome shotgun (WGS) entry which is preliminary data.</text>
</comment>
<name>A0ABP8LZB6_9BACT</name>
<sequence>MRSKVEEPERLEKFINSYSSYHSDSKAIVLRLVSQIGNVQQVATLTGVSERTIYDWTGDWNKKKKTGL</sequence>
<evidence type="ECO:0000313" key="2">
    <source>
        <dbReference type="Proteomes" id="UP001500552"/>
    </source>
</evidence>
<evidence type="ECO:0000313" key="1">
    <source>
        <dbReference type="EMBL" id="GAA4439535.1"/>
    </source>
</evidence>